<dbReference type="AlphaFoldDB" id="A0A660CKN1"/>
<keyword evidence="1" id="KW-0436">Ligase</keyword>
<dbReference type="EMBL" id="VLJV01000001">
    <property type="protein sequence ID" value="TWH21731.1"/>
    <property type="molecule type" value="Genomic_DNA"/>
</dbReference>
<reference evidence="1 2" key="1">
    <citation type="submission" date="2019-07" db="EMBL/GenBank/DDBJ databases">
        <title>R&amp;d 2014.</title>
        <authorList>
            <person name="Klenk H.-P."/>
        </authorList>
    </citation>
    <scope>NUCLEOTIDE SEQUENCE [LARGE SCALE GENOMIC DNA]</scope>
    <source>
        <strain evidence="1 2">DSM 43194</strain>
    </source>
</reference>
<accession>A0A660CKN1</accession>
<sequence length="178" mass="19429">MSRSPGHTVLAVGVPDLDDHVRTRTAHYDASFVSADPAFVHAHVTLLAPWMANPTTSDLDEVGRIAAATAPFDMRLARVDTFPDGLIHLRPEPEAPLRALTAALSAAFPDHPPYGGRFGDVRPHLTLDAVADGITPETVAAELRDLLPVRQRVDRIDLQWWANHDCRVLASWKLGQPA</sequence>
<dbReference type="OrthoDB" id="2082235at2"/>
<dbReference type="RefSeq" id="WP_030530175.1">
    <property type="nucleotide sequence ID" value="NZ_JOIJ01000001.1"/>
</dbReference>
<evidence type="ECO:0000313" key="1">
    <source>
        <dbReference type="EMBL" id="TWH21731.1"/>
    </source>
</evidence>
<dbReference type="Pfam" id="PF13563">
    <property type="entry name" value="2_5_RNA_ligase2"/>
    <property type="match status" value="1"/>
</dbReference>
<evidence type="ECO:0000313" key="2">
    <source>
        <dbReference type="Proteomes" id="UP000317303"/>
    </source>
</evidence>
<dbReference type="Proteomes" id="UP000317303">
    <property type="component" value="Unassembled WGS sequence"/>
</dbReference>
<gene>
    <name evidence="1" type="ORF">JD82_03599</name>
</gene>
<dbReference type="SUPFAM" id="SSF55144">
    <property type="entry name" value="LigT-like"/>
    <property type="match status" value="1"/>
</dbReference>
<dbReference type="InterPro" id="IPR009097">
    <property type="entry name" value="Cyclic_Pdiesterase"/>
</dbReference>
<protein>
    <submittedName>
        <fullName evidence="1">2'-5' RNA ligase</fullName>
    </submittedName>
</protein>
<organism evidence="1 2">
    <name type="scientific">Prauserella rugosa</name>
    <dbReference type="NCBI Taxonomy" id="43354"/>
    <lineage>
        <taxon>Bacteria</taxon>
        <taxon>Bacillati</taxon>
        <taxon>Actinomycetota</taxon>
        <taxon>Actinomycetes</taxon>
        <taxon>Pseudonocardiales</taxon>
        <taxon>Pseudonocardiaceae</taxon>
        <taxon>Prauserella</taxon>
    </lineage>
</organism>
<comment type="caution">
    <text evidence="1">The sequence shown here is derived from an EMBL/GenBank/DDBJ whole genome shotgun (WGS) entry which is preliminary data.</text>
</comment>
<dbReference type="Gene3D" id="3.90.1140.10">
    <property type="entry name" value="Cyclic phosphodiesterase"/>
    <property type="match status" value="1"/>
</dbReference>
<name>A0A660CKN1_9PSEU</name>
<dbReference type="GO" id="GO:0016874">
    <property type="term" value="F:ligase activity"/>
    <property type="evidence" value="ECO:0007669"/>
    <property type="project" value="UniProtKB-KW"/>
</dbReference>
<keyword evidence="2" id="KW-1185">Reference proteome</keyword>
<proteinExistence type="predicted"/>